<dbReference type="InterPro" id="IPR002083">
    <property type="entry name" value="MATH/TRAF_dom"/>
</dbReference>
<reference evidence="3 4" key="1">
    <citation type="submission" date="2020-02" db="EMBL/GenBank/DDBJ databases">
        <authorList>
            <person name="Ferguson B K."/>
        </authorList>
    </citation>
    <scope>NUCLEOTIDE SEQUENCE [LARGE SCALE GENOMIC DNA]</scope>
</reference>
<dbReference type="Pfam" id="PF21355">
    <property type="entry name" value="TRAF-mep_MATH"/>
    <property type="match status" value="1"/>
</dbReference>
<dbReference type="SUPFAM" id="SSF49599">
    <property type="entry name" value="TRAF domain-like"/>
    <property type="match status" value="1"/>
</dbReference>
<dbReference type="GO" id="GO:0005164">
    <property type="term" value="F:tumor necrosis factor receptor binding"/>
    <property type="evidence" value="ECO:0007669"/>
    <property type="project" value="TreeGrafter"/>
</dbReference>
<dbReference type="GO" id="GO:0031625">
    <property type="term" value="F:ubiquitin protein ligase binding"/>
    <property type="evidence" value="ECO:0007669"/>
    <property type="project" value="TreeGrafter"/>
</dbReference>
<dbReference type="PANTHER" id="PTHR10131">
    <property type="entry name" value="TNF RECEPTOR ASSOCIATED FACTOR"/>
    <property type="match status" value="1"/>
</dbReference>
<accession>A0A6H5HRB8</accession>
<feature type="domain" description="MATH" evidence="2">
    <location>
        <begin position="383"/>
        <end position="503"/>
    </location>
</feature>
<keyword evidence="1" id="KW-1133">Transmembrane helix</keyword>
<dbReference type="PANTHER" id="PTHR10131:SF94">
    <property type="entry name" value="TNF RECEPTOR-ASSOCIATED FACTOR 4"/>
    <property type="match status" value="1"/>
</dbReference>
<dbReference type="Gene3D" id="2.60.210.10">
    <property type="entry name" value="Apoptosis, Tumor Necrosis Factor Receptor Associated Protein 2, Chain A"/>
    <property type="match status" value="1"/>
</dbReference>
<dbReference type="GO" id="GO:0043122">
    <property type="term" value="P:regulation of canonical NF-kappaB signal transduction"/>
    <property type="evidence" value="ECO:0007669"/>
    <property type="project" value="TreeGrafter"/>
</dbReference>
<feature type="non-terminal residue" evidence="3">
    <location>
        <position position="1"/>
    </location>
</feature>
<evidence type="ECO:0000256" key="1">
    <source>
        <dbReference type="SAM" id="Phobius"/>
    </source>
</evidence>
<keyword evidence="4" id="KW-1185">Reference proteome</keyword>
<name>A0A6H5HRB8_9HEMI</name>
<feature type="transmembrane region" description="Helical" evidence="1">
    <location>
        <begin position="257"/>
        <end position="275"/>
    </location>
</feature>
<proteinExistence type="predicted"/>
<dbReference type="EMBL" id="CADCXU010035422">
    <property type="protein sequence ID" value="CAB0020627.1"/>
    <property type="molecule type" value="Genomic_DNA"/>
</dbReference>
<protein>
    <recommendedName>
        <fullName evidence="2">MATH domain-containing protein</fullName>
    </recommendedName>
</protein>
<dbReference type="OrthoDB" id="5574452at2759"/>
<gene>
    <name evidence="3" type="ORF">NTEN_LOCUS24199</name>
</gene>
<evidence type="ECO:0000259" key="2">
    <source>
        <dbReference type="PROSITE" id="PS50144"/>
    </source>
</evidence>
<organism evidence="3 4">
    <name type="scientific">Nesidiocoris tenuis</name>
    <dbReference type="NCBI Taxonomy" id="355587"/>
    <lineage>
        <taxon>Eukaryota</taxon>
        <taxon>Metazoa</taxon>
        <taxon>Ecdysozoa</taxon>
        <taxon>Arthropoda</taxon>
        <taxon>Hexapoda</taxon>
        <taxon>Insecta</taxon>
        <taxon>Pterygota</taxon>
        <taxon>Neoptera</taxon>
        <taxon>Paraneoptera</taxon>
        <taxon>Hemiptera</taxon>
        <taxon>Heteroptera</taxon>
        <taxon>Panheteroptera</taxon>
        <taxon>Cimicomorpha</taxon>
        <taxon>Miridae</taxon>
        <taxon>Dicyphina</taxon>
        <taxon>Nesidiocoris</taxon>
    </lineage>
</organism>
<dbReference type="Proteomes" id="UP000479000">
    <property type="component" value="Unassembled WGS sequence"/>
</dbReference>
<sequence>IDLALPMTSENSLSTIIVKNTKKTVKAIIHGSDAWTNKTERFQNQERLHTAHPDFGPVPWVAPMRIIRKSISWTLCFIHKDERLLFPDLTENNGVYRPLSSKLGNDSAPWSSGGRKTRISSSTYCKINKKKFWDDCIYLNSVKIREVQTGTERSPLFSVANIITYSERYFVKKVVQQSRLQQPKARFQPSQTGLDFNNEPPKSQFSPIWKTFSRCRTRLYSNPCTAKRKIPICIIAVIGISETRGPTSKALQSRNRAASIIILINIILLIVMLIIKCVSHGRPSTFYFRFPTTNCFPETMRTAISDTEKDIMSSMVYCIHHKEGCKWSDQLRKLKSLRGTSMDRHLEESTQQHLALMCNLVTRQQHQINSLKNAMNRLSLNTSGTLVWRIADFAAKMAEAQGKEGIELISPSWYTSQFGYKLQASLFLNGNGTGEGTHLSLYIKLLPGEYDALLKWPFSHTVAFTLFDQKPSHVNDLVEFSFFFLQGRAPLVLHDFIKIWPNRLNGSIGILQKSRIGTELQKKLFLIHIYSESLPEQVSANEDERYGVTISCDICTSSCAFASMVSIRRVRTLRVTNYRGQKLTFLKFPAVMTAYGTSLISPTAEQYDLLLKRLKERVESGRGETIFDIGVGEGTVTILVVTQFHTRQVGALRSPSKIAIPPIFKISIPPIFKTVLGRHFPIHHSSLPFNFFLFFFLGSGTFGCSAIIRSINYVGPSTDSVLKEIRAACSPAFCRLNGVRPCTRSCQGPGGASVLLPTHTCSARSVAQIGTHHRSENLFHMPQGEKPKNFEVSRKNVKTMTTPAKGKRFSPINWHASKMMLLMMAERPKVPELIK</sequence>
<dbReference type="PROSITE" id="PS50144">
    <property type="entry name" value="MATH"/>
    <property type="match status" value="1"/>
</dbReference>
<dbReference type="InterPro" id="IPR049342">
    <property type="entry name" value="TRAF1-6_MATH_dom"/>
</dbReference>
<dbReference type="AlphaFoldDB" id="A0A6H5HRB8"/>
<evidence type="ECO:0000313" key="3">
    <source>
        <dbReference type="EMBL" id="CAB0020627.1"/>
    </source>
</evidence>
<keyword evidence="1" id="KW-0472">Membrane</keyword>
<keyword evidence="1" id="KW-0812">Transmembrane</keyword>
<evidence type="ECO:0000313" key="4">
    <source>
        <dbReference type="Proteomes" id="UP000479000"/>
    </source>
</evidence>
<dbReference type="InterPro" id="IPR008974">
    <property type="entry name" value="TRAF-like"/>
</dbReference>